<organism evidence="3 4">
    <name type="scientific">Owenweeksia hongkongensis (strain DSM 17368 / CIP 108786 / JCM 12287 / NRRL B-23963 / UST20020801)</name>
    <dbReference type="NCBI Taxonomy" id="926562"/>
    <lineage>
        <taxon>Bacteria</taxon>
        <taxon>Pseudomonadati</taxon>
        <taxon>Bacteroidota</taxon>
        <taxon>Flavobacteriia</taxon>
        <taxon>Flavobacteriales</taxon>
        <taxon>Owenweeksiaceae</taxon>
        <taxon>Owenweeksia</taxon>
    </lineage>
</organism>
<dbReference type="OrthoDB" id="9811910at2"/>
<dbReference type="eggNOG" id="COG0858">
    <property type="taxonomic scope" value="Bacteria"/>
</dbReference>
<dbReference type="Proteomes" id="UP000005631">
    <property type="component" value="Chromosome"/>
</dbReference>
<dbReference type="PANTHER" id="PTHR33515">
    <property type="entry name" value="RIBOSOME-BINDING FACTOR A, CHLOROPLASTIC-RELATED"/>
    <property type="match status" value="1"/>
</dbReference>
<keyword evidence="4" id="KW-1185">Reference proteome</keyword>
<evidence type="ECO:0000256" key="2">
    <source>
        <dbReference type="HAMAP-Rule" id="MF_00003"/>
    </source>
</evidence>
<dbReference type="AlphaFoldDB" id="G8R3G8"/>
<dbReference type="KEGG" id="oho:Oweho_2048"/>
<dbReference type="EMBL" id="CP003156">
    <property type="protein sequence ID" value="AEV33024.1"/>
    <property type="molecule type" value="Genomic_DNA"/>
</dbReference>
<dbReference type="STRING" id="926562.Oweho_2048"/>
<keyword evidence="1 2" id="KW-0690">Ribosome biogenesis</keyword>
<dbReference type="GO" id="GO:0043024">
    <property type="term" value="F:ribosomal small subunit binding"/>
    <property type="evidence" value="ECO:0007669"/>
    <property type="project" value="TreeGrafter"/>
</dbReference>
<sequence>MDSNRLKKVAGQVQKDLAEIFREMAQSQFKGLLLTVSRVTITTDLSLARCYVSVFPATDKQGVVDYLNENKAAIKNNLVQKLEGQLRKMPDLVFYLDDSYDQEEALNKILKGGGESPIK</sequence>
<dbReference type="InterPro" id="IPR000238">
    <property type="entry name" value="RbfA"/>
</dbReference>
<dbReference type="PANTHER" id="PTHR33515:SF1">
    <property type="entry name" value="RIBOSOME-BINDING FACTOR A, CHLOROPLASTIC-RELATED"/>
    <property type="match status" value="1"/>
</dbReference>
<proteinExistence type="inferred from homology"/>
<gene>
    <name evidence="2" type="primary">rbfA</name>
    <name evidence="3" type="ordered locus">Oweho_2048</name>
</gene>
<name>G8R3G8_OWEHD</name>
<dbReference type="GO" id="GO:0005829">
    <property type="term" value="C:cytosol"/>
    <property type="evidence" value="ECO:0007669"/>
    <property type="project" value="TreeGrafter"/>
</dbReference>
<dbReference type="InterPro" id="IPR023799">
    <property type="entry name" value="RbfA_dom_sf"/>
</dbReference>
<comment type="similarity">
    <text evidence="2">Belongs to the RbfA family.</text>
</comment>
<evidence type="ECO:0000313" key="4">
    <source>
        <dbReference type="Proteomes" id="UP000005631"/>
    </source>
</evidence>
<accession>G8R3G8</accession>
<reference evidence="3 4" key="1">
    <citation type="journal article" date="2012" name="Stand. Genomic Sci.">
        <title>Genome sequence of the orange-pigmented seawater bacterium Owenweeksia hongkongensis type strain (UST20020801(T)).</title>
        <authorList>
            <person name="Riedel T."/>
            <person name="Held B."/>
            <person name="Nolan M."/>
            <person name="Lucas S."/>
            <person name="Lapidus A."/>
            <person name="Tice H."/>
            <person name="Del Rio T.G."/>
            <person name="Cheng J.F."/>
            <person name="Han C."/>
            <person name="Tapia R."/>
            <person name="Goodwin L.A."/>
            <person name="Pitluck S."/>
            <person name="Liolios K."/>
            <person name="Mavromatis K."/>
            <person name="Pagani I."/>
            <person name="Ivanova N."/>
            <person name="Mikhailova N."/>
            <person name="Pati A."/>
            <person name="Chen A."/>
            <person name="Palaniappan K."/>
            <person name="Rohde M."/>
            <person name="Tindall B.J."/>
            <person name="Detter J.C."/>
            <person name="Goker M."/>
            <person name="Woyke T."/>
            <person name="Bristow J."/>
            <person name="Eisen J.A."/>
            <person name="Markowitz V."/>
            <person name="Hugenholtz P."/>
            <person name="Klenk H.P."/>
            <person name="Kyrpides N.C."/>
        </authorList>
    </citation>
    <scope>NUCLEOTIDE SEQUENCE</scope>
    <source>
        <strain evidence="4">DSM 17368 / JCM 12287 / NRRL B-23963</strain>
    </source>
</reference>
<comment type="subcellular location">
    <subcellularLocation>
        <location evidence="2">Cytoplasm</location>
    </subcellularLocation>
</comment>
<comment type="subunit">
    <text evidence="2">Monomer. Binds 30S ribosomal subunits, but not 50S ribosomal subunits or 70S ribosomes.</text>
</comment>
<dbReference type="HAMAP" id="MF_00003">
    <property type="entry name" value="RbfA"/>
    <property type="match status" value="1"/>
</dbReference>
<evidence type="ECO:0000313" key="3">
    <source>
        <dbReference type="EMBL" id="AEV33024.1"/>
    </source>
</evidence>
<evidence type="ECO:0000256" key="1">
    <source>
        <dbReference type="ARBA" id="ARBA00022517"/>
    </source>
</evidence>
<dbReference type="Gene3D" id="3.30.300.20">
    <property type="match status" value="1"/>
</dbReference>
<dbReference type="GO" id="GO:0030490">
    <property type="term" value="P:maturation of SSU-rRNA"/>
    <property type="evidence" value="ECO:0007669"/>
    <property type="project" value="UniProtKB-UniRule"/>
</dbReference>
<protein>
    <recommendedName>
        <fullName evidence="2">Ribosome-binding factor A</fullName>
    </recommendedName>
</protein>
<dbReference type="RefSeq" id="WP_014202374.1">
    <property type="nucleotide sequence ID" value="NC_016599.1"/>
</dbReference>
<keyword evidence="2" id="KW-0963">Cytoplasm</keyword>
<comment type="function">
    <text evidence="2">One of several proteins that assist in the late maturation steps of the functional core of the 30S ribosomal subunit. Associates with free 30S ribosomal subunits (but not with 30S subunits that are part of 70S ribosomes or polysomes). Required for efficient processing of 16S rRNA. May interact with the 5'-terminal helix region of 16S rRNA.</text>
</comment>
<dbReference type="InterPro" id="IPR015946">
    <property type="entry name" value="KH_dom-like_a/b"/>
</dbReference>
<dbReference type="HOGENOM" id="CLU_089475_4_1_10"/>
<dbReference type="SUPFAM" id="SSF89919">
    <property type="entry name" value="Ribosome-binding factor A, RbfA"/>
    <property type="match status" value="1"/>
</dbReference>
<dbReference type="Pfam" id="PF02033">
    <property type="entry name" value="RBFA"/>
    <property type="match status" value="1"/>
</dbReference>